<feature type="region of interest" description="Disordered" evidence="1">
    <location>
        <begin position="162"/>
        <end position="195"/>
    </location>
</feature>
<feature type="compositionally biased region" description="Acidic residues" evidence="1">
    <location>
        <begin position="186"/>
        <end position="195"/>
    </location>
</feature>
<evidence type="ECO:0000256" key="1">
    <source>
        <dbReference type="SAM" id="MobiDB-lite"/>
    </source>
</evidence>
<dbReference type="RefSeq" id="WP_232548156.1">
    <property type="nucleotide sequence ID" value="NZ_CP115965.1"/>
</dbReference>
<dbReference type="SMART" id="SM00894">
    <property type="entry name" value="Excalibur"/>
    <property type="match status" value="1"/>
</dbReference>
<dbReference type="EMBL" id="CP115965">
    <property type="protein sequence ID" value="WZW99921.1"/>
    <property type="molecule type" value="Genomic_DNA"/>
</dbReference>
<protein>
    <submittedName>
        <fullName evidence="3">Excalibur calcium-binding domain-containing protein</fullName>
    </submittedName>
</protein>
<feature type="domain" description="Excalibur calcium-binding" evidence="2">
    <location>
        <begin position="157"/>
        <end position="194"/>
    </location>
</feature>
<accession>A0ABZ3CBD9</accession>
<organism evidence="3 4">
    <name type="scientific">Propioniciclava soli</name>
    <dbReference type="NCBI Taxonomy" id="2775081"/>
    <lineage>
        <taxon>Bacteria</taxon>
        <taxon>Bacillati</taxon>
        <taxon>Actinomycetota</taxon>
        <taxon>Actinomycetes</taxon>
        <taxon>Propionibacteriales</taxon>
        <taxon>Propionibacteriaceae</taxon>
        <taxon>Propioniciclava</taxon>
    </lineage>
</organism>
<dbReference type="Proteomes" id="UP001434337">
    <property type="component" value="Chromosome"/>
</dbReference>
<evidence type="ECO:0000259" key="2">
    <source>
        <dbReference type="SMART" id="SM00894"/>
    </source>
</evidence>
<gene>
    <name evidence="3" type="ORF">PCC79_06970</name>
</gene>
<proteinExistence type="predicted"/>
<name>A0ABZ3CBD9_9ACTN</name>
<evidence type="ECO:0000313" key="3">
    <source>
        <dbReference type="EMBL" id="WZW99921.1"/>
    </source>
</evidence>
<evidence type="ECO:0000313" key="4">
    <source>
        <dbReference type="Proteomes" id="UP001434337"/>
    </source>
</evidence>
<feature type="region of interest" description="Disordered" evidence="1">
    <location>
        <begin position="1"/>
        <end position="55"/>
    </location>
</feature>
<keyword evidence="4" id="KW-1185">Reference proteome</keyword>
<reference evidence="3 4" key="1">
    <citation type="journal article" date="2023" name="Environ Microbiome">
        <title>A coral-associated actinobacterium mitigates coral bleaching under heat stress.</title>
        <authorList>
            <person name="Li J."/>
            <person name="Zou Y."/>
            <person name="Li Q."/>
            <person name="Zhang J."/>
            <person name="Bourne D.G."/>
            <person name="Lyu Y."/>
            <person name="Liu C."/>
            <person name="Zhang S."/>
        </authorList>
    </citation>
    <scope>NUCLEOTIDE SEQUENCE [LARGE SCALE GENOMIC DNA]</scope>
    <source>
        <strain evidence="3 4">SCSIO 13291</strain>
    </source>
</reference>
<dbReference type="Pfam" id="PF05901">
    <property type="entry name" value="Excalibur"/>
    <property type="match status" value="1"/>
</dbReference>
<dbReference type="InterPro" id="IPR008613">
    <property type="entry name" value="Excalibur_Ca-bd_domain"/>
</dbReference>
<sequence>MAPQFNAPPGWPQPPADWTPDASWKPDPSWPPAPPGWEFWVEDDATTATPSPLKTRPWSARHWILAPALAFLAGGLLGNVSGQGSAAQGVAAVPSAPPVTITAPPVTRTAPPATVTAPPVTLTAPAVTVTTTVEAAPPAQPAGFASVPAAAAQTDPRFSTCKEARANGHGPYRSGVDPEYDWYRDGDDDGVVCES</sequence>